<evidence type="ECO:0000256" key="4">
    <source>
        <dbReference type="ARBA" id="ARBA00022692"/>
    </source>
</evidence>
<sequence>MGLIIQLIVGGVLGWLAGLILGKDLPGGVIGNVVAGILGSMIGGNLFSDFGPQVAGFAIVPTLLGAIILILVVSFILKSTR</sequence>
<keyword evidence="5 7" id="KW-1133">Transmembrane helix</keyword>
<evidence type="ECO:0000256" key="6">
    <source>
        <dbReference type="ARBA" id="ARBA00023136"/>
    </source>
</evidence>
<dbReference type="InterPro" id="IPR007341">
    <property type="entry name" value="Transgly_assoc"/>
</dbReference>
<evidence type="ECO:0000256" key="1">
    <source>
        <dbReference type="ARBA" id="ARBA00004651"/>
    </source>
</evidence>
<evidence type="ECO:0000313" key="8">
    <source>
        <dbReference type="EMBL" id="SJZ80368.1"/>
    </source>
</evidence>
<dbReference type="GO" id="GO:0005886">
    <property type="term" value="C:plasma membrane"/>
    <property type="evidence" value="ECO:0007669"/>
    <property type="project" value="UniProtKB-SubCell"/>
</dbReference>
<dbReference type="Pfam" id="PF04226">
    <property type="entry name" value="Transgly_assoc"/>
    <property type="match status" value="1"/>
</dbReference>
<feature type="transmembrane region" description="Helical" evidence="7">
    <location>
        <begin position="6"/>
        <end position="22"/>
    </location>
</feature>
<comment type="similarity">
    <text evidence="2">Belongs to the UPF0410 family.</text>
</comment>
<accession>A0A1T4NNM2</accession>
<protein>
    <submittedName>
        <fullName evidence="8">Uncharacterized membrane protein YeaQ/YmgE, transglycosylase-associated protein family</fullName>
    </submittedName>
</protein>
<dbReference type="RefSeq" id="WP_078756486.1">
    <property type="nucleotide sequence ID" value="NZ_FUWO01000020.1"/>
</dbReference>
<evidence type="ECO:0000256" key="5">
    <source>
        <dbReference type="ARBA" id="ARBA00022989"/>
    </source>
</evidence>
<gene>
    <name evidence="8" type="ORF">SAMN02746011_01800</name>
</gene>
<dbReference type="STRING" id="1121925.SAMN02746011_01800"/>
<evidence type="ECO:0000256" key="7">
    <source>
        <dbReference type="SAM" id="Phobius"/>
    </source>
</evidence>
<evidence type="ECO:0000256" key="2">
    <source>
        <dbReference type="ARBA" id="ARBA00011006"/>
    </source>
</evidence>
<keyword evidence="6 7" id="KW-0472">Membrane</keyword>
<organism evidence="8 9">
    <name type="scientific">Globicatella sulfidifaciens DSM 15739</name>
    <dbReference type="NCBI Taxonomy" id="1121925"/>
    <lineage>
        <taxon>Bacteria</taxon>
        <taxon>Bacillati</taxon>
        <taxon>Bacillota</taxon>
        <taxon>Bacilli</taxon>
        <taxon>Lactobacillales</taxon>
        <taxon>Aerococcaceae</taxon>
        <taxon>Globicatella</taxon>
    </lineage>
</organism>
<proteinExistence type="inferred from homology"/>
<dbReference type="EMBL" id="FUWO01000020">
    <property type="protein sequence ID" value="SJZ80368.1"/>
    <property type="molecule type" value="Genomic_DNA"/>
</dbReference>
<dbReference type="PANTHER" id="PTHR33884:SF3">
    <property type="entry name" value="UPF0410 PROTEIN YMGE"/>
    <property type="match status" value="1"/>
</dbReference>
<dbReference type="OrthoDB" id="1632160at2"/>
<reference evidence="9" key="1">
    <citation type="submission" date="2017-02" db="EMBL/GenBank/DDBJ databases">
        <authorList>
            <person name="Varghese N."/>
            <person name="Submissions S."/>
        </authorList>
    </citation>
    <scope>NUCLEOTIDE SEQUENCE [LARGE SCALE GENOMIC DNA]</scope>
    <source>
        <strain evidence="9">DSM 15739</strain>
    </source>
</reference>
<name>A0A1T4NNM2_9LACT</name>
<evidence type="ECO:0000256" key="3">
    <source>
        <dbReference type="ARBA" id="ARBA00022475"/>
    </source>
</evidence>
<evidence type="ECO:0000313" key="9">
    <source>
        <dbReference type="Proteomes" id="UP000189941"/>
    </source>
</evidence>
<feature type="transmembrane region" description="Helical" evidence="7">
    <location>
        <begin position="54"/>
        <end position="77"/>
    </location>
</feature>
<dbReference type="Proteomes" id="UP000189941">
    <property type="component" value="Unassembled WGS sequence"/>
</dbReference>
<dbReference type="PANTHER" id="PTHR33884">
    <property type="entry name" value="UPF0410 PROTEIN YMGE"/>
    <property type="match status" value="1"/>
</dbReference>
<keyword evidence="4 7" id="KW-0812">Transmembrane</keyword>
<keyword evidence="3" id="KW-1003">Cell membrane</keyword>
<comment type="subcellular location">
    <subcellularLocation>
        <location evidence="1">Cell membrane</location>
        <topology evidence="1">Multi-pass membrane protein</topology>
    </subcellularLocation>
</comment>
<feature type="transmembrane region" description="Helical" evidence="7">
    <location>
        <begin position="29"/>
        <end position="48"/>
    </location>
</feature>
<keyword evidence="9" id="KW-1185">Reference proteome</keyword>
<dbReference type="AlphaFoldDB" id="A0A1T4NNM2"/>